<protein>
    <submittedName>
        <fullName evidence="1">Uncharacterized protein</fullName>
    </submittedName>
</protein>
<gene>
    <name evidence="1" type="ORF">BZM27_05905</name>
</gene>
<evidence type="ECO:0000313" key="1">
    <source>
        <dbReference type="EMBL" id="TCG09334.1"/>
    </source>
</evidence>
<sequence length="206" mass="23869">MKKLILKKLLRVHSNACSTPYYHLSGYMLRDWILGYRSPDRNADNPAWKAGFSPKSSALYRWICRNVAIRAHTILRSDNDRHLHDHPSWSLSIVLSGGYWEVCEPTEWAKQFGATYRRIVDGLDRGMIDNEDSYELDYVARFGIFWRGPGAIVLRRATDFHRLILPRGTVAKSIFVMGKKTNSWGFLTPNGKVYWRTYLGLDKEQA</sequence>
<dbReference type="AlphaFoldDB" id="A0A4R0XGA4"/>
<name>A0A4R0XGA4_9BURK</name>
<reference evidence="1 2" key="1">
    <citation type="submission" date="2017-02" db="EMBL/GenBank/DDBJ databases">
        <title>Paraburkholderia sophoroidis sp. nov. and Paraburkholderia steynii sp. nov. rhizobial symbionts of the fynbos legume Hypocalyptus sophoroides.</title>
        <authorList>
            <person name="Steenkamp E.T."/>
            <person name="Beukes C.W."/>
            <person name="Van Zyl E."/>
            <person name="Avontuur J."/>
            <person name="Chan W.Y."/>
            <person name="Hassen A."/>
            <person name="Palmer M."/>
            <person name="Mthombeni L."/>
            <person name="Phalane F."/>
            <person name="Sereme K."/>
            <person name="Venter S.N."/>
        </authorList>
    </citation>
    <scope>NUCLEOTIDE SEQUENCE [LARGE SCALE GENOMIC DNA]</scope>
    <source>
        <strain evidence="1 2">HC1.1ba</strain>
    </source>
</reference>
<dbReference type="EMBL" id="MWML01000013">
    <property type="protein sequence ID" value="TCG09334.1"/>
    <property type="molecule type" value="Genomic_DNA"/>
</dbReference>
<accession>A0A4R0XGA4</accession>
<proteinExistence type="predicted"/>
<organism evidence="1 2">
    <name type="scientific">Paraburkholderia steynii</name>
    <dbReference type="NCBI Taxonomy" id="1245441"/>
    <lineage>
        <taxon>Bacteria</taxon>
        <taxon>Pseudomonadati</taxon>
        <taxon>Pseudomonadota</taxon>
        <taxon>Betaproteobacteria</taxon>
        <taxon>Burkholderiales</taxon>
        <taxon>Burkholderiaceae</taxon>
        <taxon>Paraburkholderia</taxon>
    </lineage>
</organism>
<dbReference type="Proteomes" id="UP000294200">
    <property type="component" value="Unassembled WGS sequence"/>
</dbReference>
<evidence type="ECO:0000313" key="2">
    <source>
        <dbReference type="Proteomes" id="UP000294200"/>
    </source>
</evidence>
<keyword evidence="2" id="KW-1185">Reference proteome</keyword>
<comment type="caution">
    <text evidence="1">The sequence shown here is derived from an EMBL/GenBank/DDBJ whole genome shotgun (WGS) entry which is preliminary data.</text>
</comment>